<feature type="binding site" evidence="15">
    <location>
        <position position="21"/>
    </location>
    <ligand>
        <name>a divalent metal cation</name>
        <dbReference type="ChEBI" id="CHEBI:60240"/>
    </ligand>
</feature>
<dbReference type="GO" id="GO:0005509">
    <property type="term" value="F:calcium ion binding"/>
    <property type="evidence" value="ECO:0007669"/>
    <property type="project" value="InterPro"/>
</dbReference>
<comment type="similarity">
    <text evidence="6">Belongs to the SMP-30/CGR1 family.</text>
</comment>
<evidence type="ECO:0000256" key="14">
    <source>
        <dbReference type="PIRSR" id="PIRSR605511-1"/>
    </source>
</evidence>
<dbReference type="EC" id="3.1.1.17" evidence="7"/>
<dbReference type="GO" id="GO:0005737">
    <property type="term" value="C:cytoplasm"/>
    <property type="evidence" value="ECO:0007669"/>
    <property type="project" value="UniProtKB-SubCell"/>
</dbReference>
<dbReference type="Gene3D" id="2.120.10.30">
    <property type="entry name" value="TolB, C-terminal domain"/>
    <property type="match status" value="1"/>
</dbReference>
<evidence type="ECO:0000256" key="4">
    <source>
        <dbReference type="ARBA" id="ARBA00001946"/>
    </source>
</evidence>
<dbReference type="AlphaFoldDB" id="A0AA88XW64"/>
<proteinExistence type="inferred from homology"/>
<evidence type="ECO:0000256" key="3">
    <source>
        <dbReference type="ARBA" id="ARBA00001936"/>
    </source>
</evidence>
<feature type="domain" description="SMP-30/Gluconolactonase/LRE-like region" evidence="16">
    <location>
        <begin position="21"/>
        <end position="270"/>
    </location>
</feature>
<dbReference type="InterPro" id="IPR013658">
    <property type="entry name" value="SGL"/>
</dbReference>
<comment type="cofactor">
    <cofactor evidence="3">
        <name>Mn(2+)</name>
        <dbReference type="ChEBI" id="CHEBI:29035"/>
    </cofactor>
</comment>
<feature type="binding site" evidence="15">
    <location>
        <position position="105"/>
    </location>
    <ligand>
        <name>substrate</name>
    </ligand>
</feature>
<dbReference type="GO" id="GO:0004341">
    <property type="term" value="F:gluconolactonase activity"/>
    <property type="evidence" value="ECO:0007669"/>
    <property type="project" value="UniProtKB-EC"/>
</dbReference>
<dbReference type="Proteomes" id="UP001186944">
    <property type="component" value="Unassembled WGS sequence"/>
</dbReference>
<feature type="binding site" evidence="15">
    <location>
        <position position="211"/>
    </location>
    <ligand>
        <name>a divalent metal cation</name>
        <dbReference type="ChEBI" id="CHEBI:60240"/>
    </ligand>
</feature>
<dbReference type="PANTHER" id="PTHR10907">
    <property type="entry name" value="REGUCALCIN"/>
    <property type="match status" value="1"/>
</dbReference>
<comment type="catalytic activity">
    <reaction evidence="1">
        <text>D-glucono-1,5-lactone + H2O = D-gluconate + H(+)</text>
        <dbReference type="Rhea" id="RHEA:10440"/>
        <dbReference type="ChEBI" id="CHEBI:15377"/>
        <dbReference type="ChEBI" id="CHEBI:15378"/>
        <dbReference type="ChEBI" id="CHEBI:16217"/>
        <dbReference type="ChEBI" id="CHEBI:18391"/>
        <dbReference type="EC" id="3.1.1.17"/>
    </reaction>
</comment>
<dbReference type="GO" id="GO:0019853">
    <property type="term" value="P:L-ascorbic acid biosynthetic process"/>
    <property type="evidence" value="ECO:0007669"/>
    <property type="project" value="TreeGrafter"/>
</dbReference>
<keyword evidence="10 15" id="KW-0479">Metal-binding</keyword>
<dbReference type="InterPro" id="IPR008367">
    <property type="entry name" value="Regucalcin"/>
</dbReference>
<dbReference type="PANTHER" id="PTHR10907:SF47">
    <property type="entry name" value="REGUCALCIN"/>
    <property type="match status" value="1"/>
</dbReference>
<evidence type="ECO:0000256" key="13">
    <source>
        <dbReference type="ARBA" id="ARBA00032464"/>
    </source>
</evidence>
<evidence type="ECO:0000256" key="2">
    <source>
        <dbReference type="ARBA" id="ARBA00001913"/>
    </source>
</evidence>
<keyword evidence="15" id="KW-0862">Zinc</keyword>
<keyword evidence="11" id="KW-0378">Hydrolase</keyword>
<evidence type="ECO:0000313" key="18">
    <source>
        <dbReference type="Proteomes" id="UP001186944"/>
    </source>
</evidence>
<evidence type="ECO:0000256" key="6">
    <source>
        <dbReference type="ARBA" id="ARBA00008853"/>
    </source>
</evidence>
<dbReference type="InterPro" id="IPR011042">
    <property type="entry name" value="6-blade_b-propeller_TolB-like"/>
</dbReference>
<organism evidence="17 18">
    <name type="scientific">Pinctada imbricata</name>
    <name type="common">Atlantic pearl-oyster</name>
    <name type="synonym">Pinctada martensii</name>
    <dbReference type="NCBI Taxonomy" id="66713"/>
    <lineage>
        <taxon>Eukaryota</taxon>
        <taxon>Metazoa</taxon>
        <taxon>Spiralia</taxon>
        <taxon>Lophotrochozoa</taxon>
        <taxon>Mollusca</taxon>
        <taxon>Bivalvia</taxon>
        <taxon>Autobranchia</taxon>
        <taxon>Pteriomorphia</taxon>
        <taxon>Pterioida</taxon>
        <taxon>Pterioidea</taxon>
        <taxon>Pteriidae</taxon>
        <taxon>Pinctada</taxon>
    </lineage>
</organism>
<gene>
    <name evidence="17" type="ORF">FSP39_018088</name>
</gene>
<keyword evidence="12" id="KW-0106">Calcium</keyword>
<evidence type="ECO:0000256" key="8">
    <source>
        <dbReference type="ARBA" id="ARBA00016808"/>
    </source>
</evidence>
<comment type="cofactor">
    <cofactor evidence="2">
        <name>Ca(2+)</name>
        <dbReference type="ChEBI" id="CHEBI:29108"/>
    </cofactor>
</comment>
<evidence type="ECO:0000259" key="16">
    <source>
        <dbReference type="Pfam" id="PF08450"/>
    </source>
</evidence>
<evidence type="ECO:0000256" key="7">
    <source>
        <dbReference type="ARBA" id="ARBA00013227"/>
    </source>
</evidence>
<comment type="subcellular location">
    <subcellularLocation>
        <location evidence="5">Cytoplasm</location>
    </subcellularLocation>
</comment>
<evidence type="ECO:0000256" key="10">
    <source>
        <dbReference type="ARBA" id="ARBA00022723"/>
    </source>
</evidence>
<dbReference type="FunFam" id="2.120.10.30:FF:000027">
    <property type="entry name" value="Regucalcin homologue"/>
    <property type="match status" value="1"/>
</dbReference>
<sequence length="310" mass="34311">MDIEEVHRFEEIIAGVSPHLEGPHWDDSSNTLLYVDILKKGIHRWNPEIKENEGIQLGETVGFVVPARKGGLIAGLGLTLSHVDWETKKVTCLHKVNEAPTSQFNDGKCDPIGRVWSGTYGEMKDSNDLSTMEHIGHLYSMDVDGSLMDRLDKIGISNGLGWTEDNRTMFFIDSIPRKVYAFDFDINDGSIKSQRTVVQFTGTKDEMGVPDGMTVDTEGKIWIAAFGASKVFRFDPETGKQLLSITLPAKRVTSCCFGGKNHDELYFTTSVLGANEAEIKAFPQSGSLFRIRGLGVKGFPATMYEGPIKI</sequence>
<keyword evidence="9" id="KW-0963">Cytoplasm</keyword>
<evidence type="ECO:0000256" key="11">
    <source>
        <dbReference type="ARBA" id="ARBA00022801"/>
    </source>
</evidence>
<dbReference type="Pfam" id="PF08450">
    <property type="entry name" value="SGL"/>
    <property type="match status" value="1"/>
</dbReference>
<dbReference type="SUPFAM" id="SSF63829">
    <property type="entry name" value="Calcium-dependent phosphotriesterase"/>
    <property type="match status" value="1"/>
</dbReference>
<evidence type="ECO:0000256" key="15">
    <source>
        <dbReference type="PIRSR" id="PIRSR605511-2"/>
    </source>
</evidence>
<feature type="active site" description="Proton donor/acceptor" evidence="14">
    <location>
        <position position="211"/>
    </location>
</feature>
<feature type="binding site" evidence="15">
    <location>
        <position position="158"/>
    </location>
    <ligand>
        <name>a divalent metal cation</name>
        <dbReference type="ChEBI" id="CHEBI:60240"/>
    </ligand>
</feature>
<dbReference type="PRINTS" id="PR01791">
    <property type="entry name" value="REGUCALCIN"/>
</dbReference>
<dbReference type="GO" id="GO:0030234">
    <property type="term" value="F:enzyme regulator activity"/>
    <property type="evidence" value="ECO:0007669"/>
    <property type="project" value="InterPro"/>
</dbReference>
<dbReference type="EMBL" id="VSWD01000011">
    <property type="protein sequence ID" value="KAK3088356.1"/>
    <property type="molecule type" value="Genomic_DNA"/>
</dbReference>
<comment type="caution">
    <text evidence="17">The sequence shown here is derived from an EMBL/GenBank/DDBJ whole genome shotgun (WGS) entry which is preliminary data.</text>
</comment>
<reference evidence="17" key="1">
    <citation type="submission" date="2019-08" db="EMBL/GenBank/DDBJ databases">
        <title>The improved chromosome-level genome for the pearl oyster Pinctada fucata martensii using PacBio sequencing and Hi-C.</title>
        <authorList>
            <person name="Zheng Z."/>
        </authorList>
    </citation>
    <scope>NUCLEOTIDE SEQUENCE</scope>
    <source>
        <strain evidence="17">ZZ-2019</strain>
        <tissue evidence="17">Adductor muscle</tissue>
    </source>
</reference>
<accession>A0AA88XW64</accession>
<evidence type="ECO:0000256" key="12">
    <source>
        <dbReference type="ARBA" id="ARBA00022837"/>
    </source>
</evidence>
<evidence type="ECO:0000256" key="5">
    <source>
        <dbReference type="ARBA" id="ARBA00004496"/>
    </source>
</evidence>
<dbReference type="InterPro" id="IPR005511">
    <property type="entry name" value="SMP-30"/>
</dbReference>
<keyword evidence="18" id="KW-1185">Reference proteome</keyword>
<evidence type="ECO:0000313" key="17">
    <source>
        <dbReference type="EMBL" id="KAK3088356.1"/>
    </source>
</evidence>
<comment type="cofactor">
    <cofactor evidence="4">
        <name>Mg(2+)</name>
        <dbReference type="ChEBI" id="CHEBI:18420"/>
    </cofactor>
</comment>
<comment type="cofactor">
    <cofactor evidence="15">
        <name>Zn(2+)</name>
        <dbReference type="ChEBI" id="CHEBI:29105"/>
    </cofactor>
    <text evidence="15">Binds 1 divalent metal cation per subunit.</text>
</comment>
<evidence type="ECO:0000256" key="1">
    <source>
        <dbReference type="ARBA" id="ARBA00001589"/>
    </source>
</evidence>
<name>A0AA88XW64_PINIB</name>
<evidence type="ECO:0000256" key="9">
    <source>
        <dbReference type="ARBA" id="ARBA00022490"/>
    </source>
</evidence>
<dbReference type="PRINTS" id="PR01790">
    <property type="entry name" value="SMP30FAMILY"/>
</dbReference>
<protein>
    <recommendedName>
        <fullName evidence="8">Regucalcin</fullName>
        <ecNumber evidence="7">3.1.1.17</ecNumber>
    </recommendedName>
    <alternativeName>
        <fullName evidence="13">Gluconolactonase</fullName>
    </alternativeName>
</protein>